<proteinExistence type="predicted"/>
<sequence>MSQFNNQAHSTIPTCGVDPISSADIAAHLGRALQVTSTTDDLIVIPLDPAYIGHGILLFESGTNYLSNIRDMLEVCLDANETPYVVFYSVRQHDIMDEDDHLQYQIANAWLESNGVQLVDWFVLTSRSIRSIPVEFGDPHEWPD</sequence>
<dbReference type="AlphaFoldDB" id="A0A6J6B4G0"/>
<evidence type="ECO:0000313" key="2">
    <source>
        <dbReference type="EMBL" id="CAB5116366.1"/>
    </source>
</evidence>
<accession>A0A6J6B4G0</accession>
<dbReference type="EMBL" id="CAFBRX010000028">
    <property type="protein sequence ID" value="CAB5116366.1"/>
    <property type="molecule type" value="Genomic_DNA"/>
</dbReference>
<evidence type="ECO:0000313" key="1">
    <source>
        <dbReference type="EMBL" id="CAB4533574.1"/>
    </source>
</evidence>
<name>A0A6J6B4G0_9ZZZZ</name>
<organism evidence="1">
    <name type="scientific">freshwater metagenome</name>
    <dbReference type="NCBI Taxonomy" id="449393"/>
    <lineage>
        <taxon>unclassified sequences</taxon>
        <taxon>metagenomes</taxon>
        <taxon>ecological metagenomes</taxon>
    </lineage>
</organism>
<protein>
    <submittedName>
        <fullName evidence="1">Unannotated protein</fullName>
    </submittedName>
</protein>
<dbReference type="EMBL" id="CAEZSL010000011">
    <property type="protein sequence ID" value="CAB4533574.1"/>
    <property type="molecule type" value="Genomic_DNA"/>
</dbReference>
<reference evidence="1" key="1">
    <citation type="submission" date="2020-05" db="EMBL/GenBank/DDBJ databases">
        <authorList>
            <person name="Chiriac C."/>
            <person name="Salcher M."/>
            <person name="Ghai R."/>
            <person name="Kavagutti S V."/>
        </authorList>
    </citation>
    <scope>NUCLEOTIDE SEQUENCE</scope>
</reference>
<gene>
    <name evidence="1" type="ORF">UFOPK1421_00166</name>
    <name evidence="2" type="ORF">UFOPK4422_00420</name>
</gene>